<sequence>MMDRNDLHRLVDELPEGKLPRLGELFRHLFDEEEMELNEITKQELAEAMERVKNGEFVKLDELLEDYHDV</sequence>
<dbReference type="RefSeq" id="WP_317968032.1">
    <property type="nucleotide sequence ID" value="NZ_CP129118.1"/>
</dbReference>
<name>A0ABZ0L833_9BACL</name>
<evidence type="ECO:0000313" key="2">
    <source>
        <dbReference type="Proteomes" id="UP001303902"/>
    </source>
</evidence>
<gene>
    <name evidence="1" type="ORF">QWT69_00765</name>
</gene>
<accession>A0ABZ0L833</accession>
<dbReference type="Proteomes" id="UP001303902">
    <property type="component" value="Chromosome"/>
</dbReference>
<organism evidence="1 2">
    <name type="scientific">Sporosarcina oncorhynchi</name>
    <dbReference type="NCBI Taxonomy" id="3056444"/>
    <lineage>
        <taxon>Bacteria</taxon>
        <taxon>Bacillati</taxon>
        <taxon>Bacillota</taxon>
        <taxon>Bacilli</taxon>
        <taxon>Bacillales</taxon>
        <taxon>Caryophanaceae</taxon>
        <taxon>Sporosarcina</taxon>
    </lineage>
</organism>
<evidence type="ECO:0000313" key="1">
    <source>
        <dbReference type="EMBL" id="WOV87686.1"/>
    </source>
</evidence>
<dbReference type="EMBL" id="CP129118">
    <property type="protein sequence ID" value="WOV87686.1"/>
    <property type="molecule type" value="Genomic_DNA"/>
</dbReference>
<keyword evidence="2" id="KW-1185">Reference proteome</keyword>
<protein>
    <submittedName>
        <fullName evidence="1">Uncharacterized protein</fullName>
    </submittedName>
</protein>
<reference evidence="1 2" key="1">
    <citation type="submission" date="2023-06" db="EMBL/GenBank/DDBJ databases">
        <title>Sporosarcina sp. nov., isolated from Korean tranditional fermented seafood 'Jeotgal'.</title>
        <authorList>
            <person name="Yang A.I."/>
            <person name="Shin N.-R."/>
        </authorList>
    </citation>
    <scope>NUCLEOTIDE SEQUENCE [LARGE SCALE GENOMIC DNA]</scope>
    <source>
        <strain evidence="1 2">T2O-4</strain>
    </source>
</reference>
<proteinExistence type="predicted"/>